<evidence type="ECO:0000256" key="1">
    <source>
        <dbReference type="SAM" id="MobiDB-lite"/>
    </source>
</evidence>
<keyword evidence="3" id="KW-1185">Reference proteome</keyword>
<feature type="region of interest" description="Disordered" evidence="1">
    <location>
        <begin position="1"/>
        <end position="29"/>
    </location>
</feature>
<comment type="caution">
    <text evidence="2">The sequence shown here is derived from an EMBL/GenBank/DDBJ whole genome shotgun (WGS) entry which is preliminary data.</text>
</comment>
<accession>A0ABU1IDB0</accession>
<protein>
    <submittedName>
        <fullName evidence="2">Uncharacterized protein</fullName>
    </submittedName>
</protein>
<sequence>MKPAPGTAAPQTSQSPAGPLLPGSDLQNTMDFQRRWETAMPMEFLRNLANSEHFPLAITDEADIDKVRVLRAAGMVEAHLPEAPLQPAQVVAITGLGRATLRAQVARQVIELRRQMFADKRQLA</sequence>
<organism evidence="2 3">
    <name type="scientific">Paracidovorax wautersii</name>
    <dbReference type="NCBI Taxonomy" id="1177982"/>
    <lineage>
        <taxon>Bacteria</taxon>
        <taxon>Pseudomonadati</taxon>
        <taxon>Pseudomonadota</taxon>
        <taxon>Betaproteobacteria</taxon>
        <taxon>Burkholderiales</taxon>
        <taxon>Comamonadaceae</taxon>
        <taxon>Paracidovorax</taxon>
    </lineage>
</organism>
<gene>
    <name evidence="2" type="ORF">QE399_002630</name>
</gene>
<name>A0ABU1IDB0_9BURK</name>
<reference evidence="2 3" key="1">
    <citation type="submission" date="2023-08" db="EMBL/GenBank/DDBJ databases">
        <title>Functional and genomic diversity of the sorghum phyllosphere microbiome.</title>
        <authorList>
            <person name="Shade A."/>
        </authorList>
    </citation>
    <scope>NUCLEOTIDE SEQUENCE [LARGE SCALE GENOMIC DNA]</scope>
    <source>
        <strain evidence="2 3">SORGH_AS_0335</strain>
    </source>
</reference>
<dbReference type="EMBL" id="JAVIZX010000001">
    <property type="protein sequence ID" value="MDR6214941.1"/>
    <property type="molecule type" value="Genomic_DNA"/>
</dbReference>
<evidence type="ECO:0000313" key="2">
    <source>
        <dbReference type="EMBL" id="MDR6214941.1"/>
    </source>
</evidence>
<dbReference type="Proteomes" id="UP001267710">
    <property type="component" value="Unassembled WGS sequence"/>
</dbReference>
<evidence type="ECO:0000313" key="3">
    <source>
        <dbReference type="Proteomes" id="UP001267710"/>
    </source>
</evidence>
<proteinExistence type="predicted"/>